<dbReference type="AlphaFoldDB" id="A0A0A2EU06"/>
<sequence length="335" mass="39026">MTNSNHISKLWKTLEEEKNTGLVKRLYSSDIPFYVYATFQYPEMYYGIAFTFSNNIHMDISSFVNLRELKVMLLADTTFPNSRLLIIQLLHPNNRDVFAILCKNLIQSVITLNTEEKISRTIVNQLEKWKMLFDKNSSTGLTPDEQQGLFGELHFCQKFLAQFNNRPNSVLNTWVGVDKALRDFQDNSWAVEVKTTSTNNPQTVAINGERQLDETLLDNLFLFHLSVEISNGNGQTLCQKISEIRKFLENDTPALSLFNAKLFEAGYLDRHEPFYQDKFYQIRSENFYKVENNFPRIRENELRSGVSDVRYAIILAMCDEYLVSENQLFNILRQS</sequence>
<name>A0A0A2EU06_PORCN</name>
<dbReference type="InterPro" id="IPR025534">
    <property type="entry name" value="DUF4420"/>
</dbReference>
<dbReference type="RefSeq" id="WP_036851529.1">
    <property type="nucleotide sequence ID" value="NZ_JQJD01000033.1"/>
</dbReference>
<dbReference type="OrthoDB" id="2808696at2"/>
<protein>
    <recommendedName>
        <fullName evidence="3">PD-(D/E)XK family member</fullName>
    </recommendedName>
</protein>
<dbReference type="EMBL" id="JQJD01000033">
    <property type="protein sequence ID" value="KGN80980.1"/>
    <property type="molecule type" value="Genomic_DNA"/>
</dbReference>
<evidence type="ECO:0000313" key="1">
    <source>
        <dbReference type="EMBL" id="KGN80980.1"/>
    </source>
</evidence>
<reference evidence="1 2" key="1">
    <citation type="submission" date="2014-08" db="EMBL/GenBank/DDBJ databases">
        <title>Porphyromonas cangingivalis strain:COT-109_OH1386 Genome sequencing.</title>
        <authorList>
            <person name="Wallis C."/>
            <person name="Deusch O."/>
            <person name="O'Flynn C."/>
            <person name="Davis I."/>
            <person name="Jospin G."/>
            <person name="Darling A.E."/>
            <person name="Coil D.A."/>
            <person name="Alexiev A."/>
            <person name="Horsfall A."/>
            <person name="Kirkwood N."/>
            <person name="Harris S."/>
            <person name="Eisen J.A."/>
        </authorList>
    </citation>
    <scope>NUCLEOTIDE SEQUENCE [LARGE SCALE GENOMIC DNA]</scope>
    <source>
        <strain evidence="2">COT-109 OH1386</strain>
    </source>
</reference>
<accession>A0A0A2EU06</accession>
<evidence type="ECO:0008006" key="3">
    <source>
        <dbReference type="Google" id="ProtNLM"/>
    </source>
</evidence>
<dbReference type="Proteomes" id="UP000030125">
    <property type="component" value="Unassembled WGS sequence"/>
</dbReference>
<dbReference type="Pfam" id="PF14390">
    <property type="entry name" value="DUF4420"/>
    <property type="match status" value="1"/>
</dbReference>
<organism evidence="1 2">
    <name type="scientific">Porphyromonas cangingivalis</name>
    <dbReference type="NCBI Taxonomy" id="36874"/>
    <lineage>
        <taxon>Bacteria</taxon>
        <taxon>Pseudomonadati</taxon>
        <taxon>Bacteroidota</taxon>
        <taxon>Bacteroidia</taxon>
        <taxon>Bacteroidales</taxon>
        <taxon>Porphyromonadaceae</taxon>
        <taxon>Porphyromonas</taxon>
    </lineage>
</organism>
<comment type="caution">
    <text evidence="1">The sequence shown here is derived from an EMBL/GenBank/DDBJ whole genome shotgun (WGS) entry which is preliminary data.</text>
</comment>
<proteinExistence type="predicted"/>
<keyword evidence="2" id="KW-1185">Reference proteome</keyword>
<gene>
    <name evidence="1" type="ORF">HQ35_04960</name>
</gene>
<evidence type="ECO:0000313" key="2">
    <source>
        <dbReference type="Proteomes" id="UP000030125"/>
    </source>
</evidence>